<evidence type="ECO:0000256" key="1">
    <source>
        <dbReference type="SAM" id="MobiDB-lite"/>
    </source>
</evidence>
<sequence>MDPDDFFLDDAEVRAVLDSIQPSANKGALTRCTNPPPVINEELGPLPLVPVGDPIIDPRERHSYAAPGARPTVTQINGNIGVLNLNSHFPDEEPGSVGALLDSDTSDVTQPARGDSAMGKVDNKPQSGGLAHFGKFTEGVGNAVCQLGEFAGSLNFHRLIGCGVIALGFYFREPLVKRAGPLWDKYIGADPEPELPSRHDFRSQGVFVPPLSLELADHMPVALAREGRILENARSDASSLLTNGIDIVAPAVAEKASQAVEAAEAAKHSLIGLYVDLESDLGFTQMRLTILQSEMKTSPAASMDQGKQYLWGAVKYPGRQDALLKRVSEFKAILQDAETSRVTYASRLDETRSVVDTLKASACVLQTGVEQQLKEGAMLLPNTLEDDDAIVEVLDATGSSAAGLSVICRSAKWTARRHDQSHRLVEAELDKIRRMLSSDVPNFERLIASFQDGAHPEAAAGIEAAIDGLIRGYLTLLQDHFKSGTAKS</sequence>
<evidence type="ECO:0000313" key="3">
    <source>
        <dbReference type="Proteomes" id="UP000434172"/>
    </source>
</evidence>
<protein>
    <submittedName>
        <fullName evidence="2">Uncharacterized protein</fullName>
    </submittedName>
</protein>
<name>A0A8H3VRB8_9PEZI</name>
<comment type="caution">
    <text evidence="2">The sequence shown here is derived from an EMBL/GenBank/DDBJ whole genome shotgun (WGS) entry which is preliminary data.</text>
</comment>
<organism evidence="2 3">
    <name type="scientific">Colletotrichum asianum</name>
    <dbReference type="NCBI Taxonomy" id="702518"/>
    <lineage>
        <taxon>Eukaryota</taxon>
        <taxon>Fungi</taxon>
        <taxon>Dikarya</taxon>
        <taxon>Ascomycota</taxon>
        <taxon>Pezizomycotina</taxon>
        <taxon>Sordariomycetes</taxon>
        <taxon>Hypocreomycetidae</taxon>
        <taxon>Glomerellales</taxon>
        <taxon>Glomerellaceae</taxon>
        <taxon>Colletotrichum</taxon>
        <taxon>Colletotrichum gloeosporioides species complex</taxon>
    </lineage>
</organism>
<feature type="region of interest" description="Disordered" evidence="1">
    <location>
        <begin position="99"/>
        <end position="123"/>
    </location>
</feature>
<proteinExistence type="predicted"/>
<accession>A0A8H3VRB8</accession>
<keyword evidence="3" id="KW-1185">Reference proteome</keyword>
<dbReference type="OrthoDB" id="10296608at2759"/>
<dbReference type="EMBL" id="WOWK01000244">
    <property type="protein sequence ID" value="KAF0315031.1"/>
    <property type="molecule type" value="Genomic_DNA"/>
</dbReference>
<gene>
    <name evidence="2" type="ORF">GQ607_017735</name>
</gene>
<reference evidence="2 3" key="1">
    <citation type="submission" date="2019-12" db="EMBL/GenBank/DDBJ databases">
        <title>A genome sequence resource for the geographically widespread anthracnose pathogen Colletotrichum asianum.</title>
        <authorList>
            <person name="Meng Y."/>
        </authorList>
    </citation>
    <scope>NUCLEOTIDE SEQUENCE [LARGE SCALE GENOMIC DNA]</scope>
    <source>
        <strain evidence="2 3">ICMP 18580</strain>
    </source>
</reference>
<dbReference type="AlphaFoldDB" id="A0A8H3VRB8"/>
<dbReference type="Proteomes" id="UP000434172">
    <property type="component" value="Unassembled WGS sequence"/>
</dbReference>
<evidence type="ECO:0000313" key="2">
    <source>
        <dbReference type="EMBL" id="KAF0315031.1"/>
    </source>
</evidence>